<dbReference type="InterPro" id="IPR001448">
    <property type="entry name" value="SASP_alpha/beta-type"/>
</dbReference>
<accession>D7CLT7</accession>
<sequence>MEKQKDELRRLEDETSRMEKVKYEVSQEIGINQKKKKSQASETK</sequence>
<dbReference type="Proteomes" id="UP000000378">
    <property type="component" value="Chromosome"/>
</dbReference>
<reference evidence="2" key="1">
    <citation type="journal article" date="2010" name="Stand. Genomic Sci.">
        <title>Complete genome sequence of Syntrophothermus lipocalidus type strain (TGB-C1T).</title>
        <authorList>
            <consortium name="US DOE Joint Genome Institute (JGI-PGF)"/>
            <person name="Djao O."/>
            <person name="Zhang X."/>
            <person name="Lucas S."/>
            <person name="Lapidus A."/>
            <person name="Glavina Del Rio T."/>
            <person name="Nolan M."/>
            <person name="Tice H."/>
            <person name="Cheng J."/>
            <person name="Han C."/>
            <person name="Tapia R."/>
            <person name="Goodwin L."/>
            <person name="Pitluck S."/>
            <person name="Liolios K."/>
            <person name="Ivanova N."/>
            <person name="Mavromatis K."/>
            <person name="Mikhailova N."/>
            <person name="Ovchinnikova G."/>
            <person name="Pati A."/>
            <person name="Brambilla E."/>
            <person name="Chen A."/>
            <person name="Palaniappan K."/>
            <person name="Land M."/>
            <person name="Hauser L."/>
            <person name="Chang Y."/>
            <person name="Jeffries C."/>
            <person name="Rohde M."/>
            <person name="Sikorski J."/>
            <person name="Spring S."/>
            <person name="Goker M."/>
            <person name="Detter J."/>
            <person name="Woyke T."/>
            <person name="Bristow J."/>
            <person name="Eisen J."/>
            <person name="Markowitz V."/>
            <person name="Hugenholtz P."/>
            <person name="Kyrpides N."/>
            <person name="Klenk H."/>
        </authorList>
    </citation>
    <scope>NUCLEOTIDE SEQUENCE [LARGE SCALE GENOMIC DNA]</scope>
    <source>
        <strain evidence="2">DSM 12680 / TGB-C1</strain>
    </source>
</reference>
<dbReference type="HOGENOM" id="CLU_3223072_0_0_9"/>
<dbReference type="EMBL" id="CP002048">
    <property type="protein sequence ID" value="ADI01672.1"/>
    <property type="molecule type" value="Genomic_DNA"/>
</dbReference>
<dbReference type="STRING" id="643648.Slip_0892"/>
<dbReference type="KEGG" id="slp:Slip_0892"/>
<protein>
    <submittedName>
        <fullName evidence="1">Uncharacterized protein</fullName>
    </submittedName>
</protein>
<keyword evidence="2" id="KW-1185">Reference proteome</keyword>
<gene>
    <name evidence="1" type="ordered locus">Slip_0892</name>
</gene>
<evidence type="ECO:0000313" key="1">
    <source>
        <dbReference type="EMBL" id="ADI01672.1"/>
    </source>
</evidence>
<dbReference type="AlphaFoldDB" id="D7CLT7"/>
<reference evidence="1 2" key="2">
    <citation type="journal article" date="2010" name="Stand. Genomic Sci.">
        <title>Complete genome sequence of Syntrophothermus lipocalidus type strain (TGB-C1).</title>
        <authorList>
            <person name="Djao O.D."/>
            <person name="Zhang X."/>
            <person name="Lucas S."/>
            <person name="Lapidus A."/>
            <person name="Del Rio T.G."/>
            <person name="Nolan M."/>
            <person name="Tice H."/>
            <person name="Cheng J.F."/>
            <person name="Han C."/>
            <person name="Tapia R."/>
            <person name="Goodwin L."/>
            <person name="Pitluck S."/>
            <person name="Liolios K."/>
            <person name="Ivanova N."/>
            <person name="Mavromatis K."/>
            <person name="Mikhailova N."/>
            <person name="Ovchinnikova G."/>
            <person name="Pati A."/>
            <person name="Brambilla E."/>
            <person name="Chen A."/>
            <person name="Palaniappan K."/>
            <person name="Land M."/>
            <person name="Hauser L."/>
            <person name="Chang Y.J."/>
            <person name="Jeffries C.D."/>
            <person name="Rohde M."/>
            <person name="Sikorski J."/>
            <person name="Spring S."/>
            <person name="Goker M."/>
            <person name="Detter J.C."/>
            <person name="Woyke T."/>
            <person name="Bristow J."/>
            <person name="Eisen J.A."/>
            <person name="Markowitz V."/>
            <person name="Hugenholtz P."/>
            <person name="Kyrpides N.C."/>
            <person name="Klenk H.P."/>
        </authorList>
    </citation>
    <scope>NUCLEOTIDE SEQUENCE [LARGE SCALE GENOMIC DNA]</scope>
    <source>
        <strain evidence="2">DSM 12680 / TGB-C1</strain>
    </source>
</reference>
<proteinExistence type="predicted"/>
<dbReference type="Pfam" id="PF00269">
    <property type="entry name" value="SASP"/>
    <property type="match status" value="1"/>
</dbReference>
<dbReference type="GO" id="GO:0006265">
    <property type="term" value="P:DNA topological change"/>
    <property type="evidence" value="ECO:0007669"/>
    <property type="project" value="InterPro"/>
</dbReference>
<name>D7CLT7_SYNLT</name>
<dbReference type="GO" id="GO:0003690">
    <property type="term" value="F:double-stranded DNA binding"/>
    <property type="evidence" value="ECO:0007669"/>
    <property type="project" value="InterPro"/>
</dbReference>
<organism evidence="1 2">
    <name type="scientific">Syntrophothermus lipocalidus (strain DSM 12680 / TGB-C1)</name>
    <dbReference type="NCBI Taxonomy" id="643648"/>
    <lineage>
        <taxon>Bacteria</taxon>
        <taxon>Bacillati</taxon>
        <taxon>Bacillota</taxon>
        <taxon>Clostridia</taxon>
        <taxon>Eubacteriales</taxon>
        <taxon>Syntrophomonadaceae</taxon>
        <taxon>Syntrophothermus</taxon>
    </lineage>
</organism>
<evidence type="ECO:0000313" key="2">
    <source>
        <dbReference type="Proteomes" id="UP000000378"/>
    </source>
</evidence>
<dbReference type="RefSeq" id="WP_013175074.1">
    <property type="nucleotide sequence ID" value="NC_014220.1"/>
</dbReference>